<comment type="caution">
    <text evidence="4">The sequence shown here is derived from an EMBL/GenBank/DDBJ whole genome shotgun (WGS) entry which is preliminary data.</text>
</comment>
<evidence type="ECO:0000313" key="4">
    <source>
        <dbReference type="EMBL" id="GGX47475.1"/>
    </source>
</evidence>
<dbReference type="Gene3D" id="3.40.640.10">
    <property type="entry name" value="Type I PLP-dependent aspartate aminotransferase-like (Major domain)"/>
    <property type="match status" value="1"/>
</dbReference>
<dbReference type="PANTHER" id="PTHR14084:SF0">
    <property type="entry name" value="KYNURENINASE"/>
    <property type="match status" value="1"/>
</dbReference>
<dbReference type="Gene3D" id="3.90.1150.10">
    <property type="entry name" value="Aspartate Aminotransferase, domain 1"/>
    <property type="match status" value="1"/>
</dbReference>
<protein>
    <submittedName>
        <fullName evidence="4">Kynureninase</fullName>
    </submittedName>
</protein>
<proteinExistence type="predicted"/>
<dbReference type="InterPro" id="IPR015424">
    <property type="entry name" value="PyrdxlP-dep_Trfase"/>
</dbReference>
<dbReference type="Proteomes" id="UP000626148">
    <property type="component" value="Unassembled WGS sequence"/>
</dbReference>
<keyword evidence="2" id="KW-0378">Hydrolase</keyword>
<organism evidence="4 5">
    <name type="scientific">Saccharospirillum salsuginis</name>
    <dbReference type="NCBI Taxonomy" id="418750"/>
    <lineage>
        <taxon>Bacteria</taxon>
        <taxon>Pseudomonadati</taxon>
        <taxon>Pseudomonadota</taxon>
        <taxon>Gammaproteobacteria</taxon>
        <taxon>Oceanospirillales</taxon>
        <taxon>Saccharospirillaceae</taxon>
        <taxon>Saccharospirillum</taxon>
    </lineage>
</organism>
<dbReference type="InterPro" id="IPR010111">
    <property type="entry name" value="Kynureninase"/>
</dbReference>
<keyword evidence="3" id="KW-0663">Pyridoxal phosphate</keyword>
<gene>
    <name evidence="4" type="ORF">GCM10007392_12900</name>
</gene>
<reference evidence="4" key="2">
    <citation type="submission" date="2020-09" db="EMBL/GenBank/DDBJ databases">
        <authorList>
            <person name="Sun Q."/>
            <person name="Kim S."/>
        </authorList>
    </citation>
    <scope>NUCLEOTIDE SEQUENCE</scope>
    <source>
        <strain evidence="4">KCTC 22169</strain>
    </source>
</reference>
<dbReference type="GO" id="GO:0019441">
    <property type="term" value="P:L-tryptophan catabolic process to kynurenine"/>
    <property type="evidence" value="ECO:0007669"/>
    <property type="project" value="TreeGrafter"/>
</dbReference>
<dbReference type="GO" id="GO:0005737">
    <property type="term" value="C:cytoplasm"/>
    <property type="evidence" value="ECO:0007669"/>
    <property type="project" value="InterPro"/>
</dbReference>
<reference evidence="4" key="1">
    <citation type="journal article" date="2014" name="Int. J. Syst. Evol. Microbiol.">
        <title>Complete genome sequence of Corynebacterium casei LMG S-19264T (=DSM 44701T), isolated from a smear-ripened cheese.</title>
        <authorList>
            <consortium name="US DOE Joint Genome Institute (JGI-PGF)"/>
            <person name="Walter F."/>
            <person name="Albersmeier A."/>
            <person name="Kalinowski J."/>
            <person name="Ruckert C."/>
        </authorList>
    </citation>
    <scope>NUCLEOTIDE SEQUENCE</scope>
    <source>
        <strain evidence="4">KCTC 22169</strain>
    </source>
</reference>
<dbReference type="GO" id="GO:0043420">
    <property type="term" value="P:anthranilate metabolic process"/>
    <property type="evidence" value="ECO:0007669"/>
    <property type="project" value="TreeGrafter"/>
</dbReference>
<dbReference type="SUPFAM" id="SSF53383">
    <property type="entry name" value="PLP-dependent transferases"/>
    <property type="match status" value="1"/>
</dbReference>
<keyword evidence="1" id="KW-0662">Pyridine nucleotide biosynthesis</keyword>
<dbReference type="GO" id="GO:0009435">
    <property type="term" value="P:NAD+ biosynthetic process"/>
    <property type="evidence" value="ECO:0007669"/>
    <property type="project" value="InterPro"/>
</dbReference>
<dbReference type="RefSeq" id="WP_189607698.1">
    <property type="nucleotide sequence ID" value="NZ_BMXR01000003.1"/>
</dbReference>
<dbReference type="InterPro" id="IPR015422">
    <property type="entry name" value="PyrdxlP-dep_Trfase_small"/>
</dbReference>
<name>A0A918N8A6_9GAMM</name>
<evidence type="ECO:0000256" key="1">
    <source>
        <dbReference type="ARBA" id="ARBA00022642"/>
    </source>
</evidence>
<evidence type="ECO:0000256" key="3">
    <source>
        <dbReference type="ARBA" id="ARBA00022898"/>
    </source>
</evidence>
<dbReference type="EMBL" id="BMXR01000003">
    <property type="protein sequence ID" value="GGX47475.1"/>
    <property type="molecule type" value="Genomic_DNA"/>
</dbReference>
<dbReference type="AlphaFoldDB" id="A0A918N8A6"/>
<dbReference type="InterPro" id="IPR015421">
    <property type="entry name" value="PyrdxlP-dep_Trfase_major"/>
</dbReference>
<dbReference type="GO" id="GO:0030170">
    <property type="term" value="F:pyridoxal phosphate binding"/>
    <property type="evidence" value="ECO:0007669"/>
    <property type="project" value="InterPro"/>
</dbReference>
<dbReference type="PANTHER" id="PTHR14084">
    <property type="entry name" value="KYNURENINASE"/>
    <property type="match status" value="1"/>
</dbReference>
<evidence type="ECO:0000256" key="2">
    <source>
        <dbReference type="ARBA" id="ARBA00022801"/>
    </source>
</evidence>
<accession>A0A918N8A6</accession>
<dbReference type="Pfam" id="PF22580">
    <property type="entry name" value="KYNU_C"/>
    <property type="match status" value="1"/>
</dbReference>
<evidence type="ECO:0000313" key="5">
    <source>
        <dbReference type="Proteomes" id="UP000626148"/>
    </source>
</evidence>
<sequence>MKPNRDWQDRARDLQKHYRRFKVDERILLTGHSHQAWPDVAFDGQMEAIEDAARFVDDKWSVAFEKADRVRAGYARMLGDISGEYVLGTNTQELLVRWLSALPLDMKPKLITTDGEFHSMRRLLDRLNETSVEVVKVAANPVGTLVERIIDELDERTSAVMLSGVLFQTGRVVPMLNELEDATNDRGIPLLVDAYHAVNVLPWYLPELGLEQAFIVGGGYKYCQFGEGNCFLRVPKENDWRPVVTGWFAEFATLHQSPGSEVQYGNGRWAFEGSTYDPTSHYRASAVLDFFEQQTLTPEVLYAHYKGQQQHLISLLREKDWPDHLTLPTDELDTIGGFLVLKTAKAADIVQGLRQEGVFTDSRGDSLRLGPAPYVTAEQLKQAVDALHRVVTG</sequence>
<keyword evidence="5" id="KW-1185">Reference proteome</keyword>
<dbReference type="GO" id="GO:0030429">
    <property type="term" value="F:kynureninase activity"/>
    <property type="evidence" value="ECO:0007669"/>
    <property type="project" value="InterPro"/>
</dbReference>